<dbReference type="SUPFAM" id="SSF52151">
    <property type="entry name" value="FabD/lysophospholipase-like"/>
    <property type="match status" value="1"/>
</dbReference>
<evidence type="ECO:0000313" key="3">
    <source>
        <dbReference type="EMBL" id="AIF26169.1"/>
    </source>
</evidence>
<dbReference type="AlphaFoldDB" id="A0A0B4N073"/>
<dbReference type="EMBL" id="KJ631398">
    <property type="protein sequence ID" value="AIF26169.1"/>
    <property type="molecule type" value="Genomic_DNA"/>
</dbReference>
<evidence type="ECO:0000256" key="1">
    <source>
        <dbReference type="ARBA" id="ARBA00023098"/>
    </source>
</evidence>
<protein>
    <recommendedName>
        <fullName evidence="2">PNPLA domain-containing protein</fullName>
    </recommendedName>
</protein>
<reference evidence="3" key="1">
    <citation type="submission" date="2014-03" db="EMBL/GenBank/DDBJ databases">
        <title>A sequence of cellulolytic fosmid clone of goat rumen metagenome.</title>
        <authorList>
            <person name="Lee K.-T."/>
            <person name="Kim J.-Y."/>
            <person name="Kim Y.-J."/>
            <person name="Ahn J.-H."/>
            <person name="Park M.-N."/>
            <person name="Kim J.-H."/>
            <person name="Kim T.-H."/>
        </authorList>
    </citation>
    <scope>NUCLEOTIDE SEQUENCE</scope>
</reference>
<dbReference type="Pfam" id="PF01734">
    <property type="entry name" value="Patatin"/>
    <property type="match status" value="1"/>
</dbReference>
<dbReference type="Gene3D" id="3.40.1090.10">
    <property type="entry name" value="Cytosolic phospholipase A2 catalytic domain"/>
    <property type="match status" value="1"/>
</dbReference>
<keyword evidence="1" id="KW-0443">Lipid metabolism</keyword>
<organism evidence="3">
    <name type="scientific">uncultured bacterium Ad_143_D13_contig1</name>
    <dbReference type="NCBI Taxonomy" id="1489306"/>
    <lineage>
        <taxon>Bacteria</taxon>
        <taxon>environmental samples</taxon>
    </lineage>
</organism>
<evidence type="ECO:0000259" key="2">
    <source>
        <dbReference type="Pfam" id="PF01734"/>
    </source>
</evidence>
<dbReference type="GO" id="GO:0006629">
    <property type="term" value="P:lipid metabolic process"/>
    <property type="evidence" value="ECO:0007669"/>
    <property type="project" value="UniProtKB-KW"/>
</dbReference>
<feature type="domain" description="PNPLA" evidence="2">
    <location>
        <begin position="89"/>
        <end position="145"/>
    </location>
</feature>
<dbReference type="InterPro" id="IPR016035">
    <property type="entry name" value="Acyl_Trfase/lysoPLipase"/>
</dbReference>
<proteinExistence type="predicted"/>
<dbReference type="InterPro" id="IPR002641">
    <property type="entry name" value="PNPLA_dom"/>
</dbReference>
<accession>A0A0B4N073</accession>
<sequence length="775" mass="86982">MKAGAILVASFSLALAQQDSVAQAPVNDVVDSSAKVVDSAAVAPVADSVKAAEAEQDSSLILLSRMQAKPVTPPKADVKRPYRSVLYLGGGEHSAWFHLGVLYAIESYAIPVDSVVGVSWGAFIGFLWTKGVSLDDIQRIMLDPYIAGLVGHNEMDDLDAKTERTFELPVSLDGMPTLRHRFTLSSDTAGNLFRNVKTLEPDMPHVKRSLSRLRLQESLYRQPAGFMIPFLAERGNGASGKTVEDVYKGLPLQENAENGELDPYLALPHEQREWELSLVSVADPKNGAVSNSPWQSVISRDALKKLDGVSGVIIRAHSIQDSTRSAWIQAGFSAVERRLSEMMVLRPRMADYTQRKRKSLPWFKFKPAYDSLSAEVQASVGAYWNENDTGMVAPERFAKSLMAQPTYDSVSFKMQATGDVQVTAVVKPTFDVYAGGFGSNAIGPNLYAGATIGYVDQMEFSLDLPFFWGNESYGFMPRLHVSRLWNARWSLHFGYDLMKLRPLESFGNDTPSAMRIYSEQRNDLTMSVDYRIDALQHVFLGFLFGDRTFELDRRLYKEYEFETYPVSPSLNYELLSGENDRWFARNGFAVNGSVGMQSIGFQFGLSNVIPIYWKLSGEARYTYSPTDFFTVNAAVAAGLDAYHDEGNGYVYPESFDYRVLDNCFRQHVKATPWSTEWYNPDLASHHYGLIRMNVGLHRGWVGAWIFGAYVRDYEDNPSARLGENKFALEPALRFAYKSISAYVGMTRLVDNRSLDELKELDDYKFFVRIGNYDLF</sequence>
<name>A0A0B4N073_9BACT</name>